<comment type="caution">
    <text evidence="1">The sequence shown here is derived from an EMBL/GenBank/DDBJ whole genome shotgun (WGS) entry which is preliminary data.</text>
</comment>
<accession>A0A426Z9C5</accession>
<organism evidence="1 2">
    <name type="scientific">Ensete ventricosum</name>
    <name type="common">Abyssinian banana</name>
    <name type="synonym">Musa ensete</name>
    <dbReference type="NCBI Taxonomy" id="4639"/>
    <lineage>
        <taxon>Eukaryota</taxon>
        <taxon>Viridiplantae</taxon>
        <taxon>Streptophyta</taxon>
        <taxon>Embryophyta</taxon>
        <taxon>Tracheophyta</taxon>
        <taxon>Spermatophyta</taxon>
        <taxon>Magnoliopsida</taxon>
        <taxon>Liliopsida</taxon>
        <taxon>Zingiberales</taxon>
        <taxon>Musaceae</taxon>
        <taxon>Ensete</taxon>
    </lineage>
</organism>
<proteinExistence type="predicted"/>
<reference evidence="1 2" key="1">
    <citation type="journal article" date="2014" name="Agronomy (Basel)">
        <title>A Draft Genome Sequence for Ensete ventricosum, the Drought-Tolerant Tree Against Hunger.</title>
        <authorList>
            <person name="Harrison J."/>
            <person name="Moore K.A."/>
            <person name="Paszkiewicz K."/>
            <person name="Jones T."/>
            <person name="Grant M."/>
            <person name="Ambacheew D."/>
            <person name="Muzemil S."/>
            <person name="Studholme D.J."/>
        </authorList>
    </citation>
    <scope>NUCLEOTIDE SEQUENCE [LARGE SCALE GENOMIC DNA]</scope>
</reference>
<dbReference type="Proteomes" id="UP000287651">
    <property type="component" value="Unassembled WGS sequence"/>
</dbReference>
<evidence type="ECO:0000313" key="2">
    <source>
        <dbReference type="Proteomes" id="UP000287651"/>
    </source>
</evidence>
<dbReference type="EMBL" id="AMZH03007723">
    <property type="protein sequence ID" value="RRT60585.1"/>
    <property type="molecule type" value="Genomic_DNA"/>
</dbReference>
<dbReference type="AlphaFoldDB" id="A0A426Z9C5"/>
<dbReference type="InterPro" id="IPR044973">
    <property type="entry name" value="AAF-like"/>
</dbReference>
<dbReference type="GO" id="GO:0009507">
    <property type="term" value="C:chloroplast"/>
    <property type="evidence" value="ECO:0007669"/>
    <property type="project" value="TreeGrafter"/>
</dbReference>
<evidence type="ECO:0000313" key="1">
    <source>
        <dbReference type="EMBL" id="RRT60585.1"/>
    </source>
</evidence>
<sequence length="93" mass="11006">MCLCQCCLKARARKDTEKIKIDLGVKEKAAHLHHIATVCFWLLCSSQQLKYKFMADLQRAKVIVRRRAMEDAYMALKFIRNIHDMMANKLYRM</sequence>
<name>A0A426Z9C5_ENSVE</name>
<protein>
    <submittedName>
        <fullName evidence="1">Uncharacterized protein</fullName>
    </submittedName>
</protein>
<dbReference type="GO" id="GO:0034599">
    <property type="term" value="P:cellular response to oxidative stress"/>
    <property type="evidence" value="ECO:0007669"/>
    <property type="project" value="TreeGrafter"/>
</dbReference>
<dbReference type="GO" id="GO:0010150">
    <property type="term" value="P:leaf senescence"/>
    <property type="evidence" value="ECO:0007669"/>
    <property type="project" value="InterPro"/>
</dbReference>
<gene>
    <name evidence="1" type="ORF">B296_00021932</name>
</gene>
<dbReference type="PANTHER" id="PTHR36725">
    <property type="entry name" value="SENESCENCE-ASSOCIATED PROTEIN AAF, CHLOROLPLASTIC"/>
    <property type="match status" value="1"/>
</dbReference>
<dbReference type="PANTHER" id="PTHR36725:SF1">
    <property type="entry name" value="SENESCENCE-ASSOCIATED PROTEIN AAF, CHLOROLPLASTIC"/>
    <property type="match status" value="1"/>
</dbReference>